<feature type="compositionally biased region" description="Acidic residues" evidence="1">
    <location>
        <begin position="21"/>
        <end position="53"/>
    </location>
</feature>
<evidence type="ECO:0000256" key="1">
    <source>
        <dbReference type="SAM" id="MobiDB-lite"/>
    </source>
</evidence>
<dbReference type="EMBL" id="CAJVCH010125822">
    <property type="protein sequence ID" value="CAG7725703.1"/>
    <property type="molecule type" value="Genomic_DNA"/>
</dbReference>
<dbReference type="Proteomes" id="UP000708208">
    <property type="component" value="Unassembled WGS sequence"/>
</dbReference>
<reference evidence="2" key="1">
    <citation type="submission" date="2021-06" db="EMBL/GenBank/DDBJ databases">
        <authorList>
            <person name="Hodson N. C."/>
            <person name="Mongue J. A."/>
            <person name="Jaron S. K."/>
        </authorList>
    </citation>
    <scope>NUCLEOTIDE SEQUENCE</scope>
</reference>
<protein>
    <submittedName>
        <fullName evidence="2">Uncharacterized protein</fullName>
    </submittedName>
</protein>
<gene>
    <name evidence="2" type="ORF">AFUS01_LOCUS14650</name>
</gene>
<name>A0A8J2P003_9HEXA</name>
<comment type="caution">
    <text evidence="2">The sequence shown here is derived from an EMBL/GenBank/DDBJ whole genome shotgun (WGS) entry which is preliminary data.</text>
</comment>
<feature type="non-terminal residue" evidence="2">
    <location>
        <position position="53"/>
    </location>
</feature>
<sequence length="53" mass="5653">MASTSRASVIASGYVSNEGSSSEESDVDSDEISEIDDNIEEIDDEDDDPVVRA</sequence>
<feature type="region of interest" description="Disordered" evidence="1">
    <location>
        <begin position="1"/>
        <end position="53"/>
    </location>
</feature>
<evidence type="ECO:0000313" key="2">
    <source>
        <dbReference type="EMBL" id="CAG7725703.1"/>
    </source>
</evidence>
<proteinExistence type="predicted"/>
<keyword evidence="3" id="KW-1185">Reference proteome</keyword>
<evidence type="ECO:0000313" key="3">
    <source>
        <dbReference type="Proteomes" id="UP000708208"/>
    </source>
</evidence>
<accession>A0A8J2P003</accession>
<dbReference type="AlphaFoldDB" id="A0A8J2P003"/>
<organism evidence="2 3">
    <name type="scientific">Allacma fusca</name>
    <dbReference type="NCBI Taxonomy" id="39272"/>
    <lineage>
        <taxon>Eukaryota</taxon>
        <taxon>Metazoa</taxon>
        <taxon>Ecdysozoa</taxon>
        <taxon>Arthropoda</taxon>
        <taxon>Hexapoda</taxon>
        <taxon>Collembola</taxon>
        <taxon>Symphypleona</taxon>
        <taxon>Sminthuridae</taxon>
        <taxon>Allacma</taxon>
    </lineage>
</organism>